<feature type="region of interest" description="Disordered" evidence="1">
    <location>
        <begin position="192"/>
        <end position="215"/>
    </location>
</feature>
<dbReference type="PANTHER" id="PTHR46599:SF3">
    <property type="entry name" value="PIGGYBAC TRANSPOSABLE ELEMENT-DERIVED PROTEIN 4"/>
    <property type="match status" value="1"/>
</dbReference>
<evidence type="ECO:0000256" key="1">
    <source>
        <dbReference type="SAM" id="MobiDB-lite"/>
    </source>
</evidence>
<dbReference type="Proteomes" id="UP000018948">
    <property type="component" value="Unassembled WGS sequence"/>
</dbReference>
<feature type="compositionally biased region" description="Basic and acidic residues" evidence="1">
    <location>
        <begin position="120"/>
        <end position="138"/>
    </location>
</feature>
<feature type="region of interest" description="Disordered" evidence="1">
    <location>
        <begin position="30"/>
        <end position="73"/>
    </location>
</feature>
<feature type="compositionally biased region" description="Acidic residues" evidence="1">
    <location>
        <begin position="244"/>
        <end position="261"/>
    </location>
</feature>
<feature type="non-terminal residue" evidence="3">
    <location>
        <position position="1"/>
    </location>
</feature>
<evidence type="ECO:0000313" key="4">
    <source>
        <dbReference type="Proteomes" id="UP000018948"/>
    </source>
</evidence>
<dbReference type="InterPro" id="IPR029526">
    <property type="entry name" value="PGBD"/>
</dbReference>
<feature type="compositionally biased region" description="Polar residues" evidence="1">
    <location>
        <begin position="192"/>
        <end position="206"/>
    </location>
</feature>
<feature type="domain" description="PiggyBac transposable element-derived protein" evidence="2">
    <location>
        <begin position="388"/>
        <end position="726"/>
    </location>
</feature>
<feature type="compositionally biased region" description="Basic and acidic residues" evidence="1">
    <location>
        <begin position="31"/>
        <end position="48"/>
    </location>
</feature>
<feature type="region of interest" description="Disordered" evidence="1">
    <location>
        <begin position="241"/>
        <end position="264"/>
    </location>
</feature>
<feature type="region of interest" description="Disordered" evidence="1">
    <location>
        <begin position="120"/>
        <end position="157"/>
    </location>
</feature>
<proteinExistence type="predicted"/>
<name>W2Z9R0_PHYNI</name>
<reference evidence="3 4" key="1">
    <citation type="submission" date="2013-11" db="EMBL/GenBank/DDBJ databases">
        <title>The Genome Sequence of Phytophthora parasitica P10297.</title>
        <authorList>
            <consortium name="The Broad Institute Genomics Platform"/>
            <person name="Russ C."/>
            <person name="Tyler B."/>
            <person name="Panabieres F."/>
            <person name="Shan W."/>
            <person name="Tripathy S."/>
            <person name="Grunwald N."/>
            <person name="Machado M."/>
            <person name="Johnson C.S."/>
            <person name="Walker B."/>
            <person name="Young S.K."/>
            <person name="Zeng Q."/>
            <person name="Gargeya S."/>
            <person name="Fitzgerald M."/>
            <person name="Haas B."/>
            <person name="Abouelleil A."/>
            <person name="Allen A.W."/>
            <person name="Alvarado L."/>
            <person name="Arachchi H.M."/>
            <person name="Berlin A.M."/>
            <person name="Chapman S.B."/>
            <person name="Gainer-Dewar J."/>
            <person name="Goldberg J."/>
            <person name="Griggs A."/>
            <person name="Gujja S."/>
            <person name="Hansen M."/>
            <person name="Howarth C."/>
            <person name="Imamovic A."/>
            <person name="Ireland A."/>
            <person name="Larimer J."/>
            <person name="McCowan C."/>
            <person name="Murphy C."/>
            <person name="Pearson M."/>
            <person name="Poon T.W."/>
            <person name="Priest M."/>
            <person name="Roberts A."/>
            <person name="Saif S."/>
            <person name="Shea T."/>
            <person name="Sisk P."/>
            <person name="Sykes S."/>
            <person name="Wortman J."/>
            <person name="Nusbaum C."/>
            <person name="Birren B."/>
        </authorList>
    </citation>
    <scope>NUCLEOTIDE SEQUENCE [LARGE SCALE GENOMIC DNA]</scope>
    <source>
        <strain evidence="3 4">P10297</strain>
    </source>
</reference>
<protein>
    <recommendedName>
        <fullName evidence="2">PiggyBac transposable element-derived protein domain-containing protein</fullName>
    </recommendedName>
</protein>
<dbReference type="OrthoDB" id="124317at2759"/>
<dbReference type="AlphaFoldDB" id="W2Z9R0"/>
<dbReference type="Pfam" id="PF13843">
    <property type="entry name" value="DDE_Tnp_1_7"/>
    <property type="match status" value="1"/>
</dbReference>
<feature type="compositionally biased region" description="Basic and acidic residues" evidence="1">
    <location>
        <begin position="59"/>
        <end position="72"/>
    </location>
</feature>
<evidence type="ECO:0000259" key="2">
    <source>
        <dbReference type="Pfam" id="PF13843"/>
    </source>
</evidence>
<dbReference type="PANTHER" id="PTHR46599">
    <property type="entry name" value="PIGGYBAC TRANSPOSABLE ELEMENT-DERIVED PROTEIN 4"/>
    <property type="match status" value="1"/>
</dbReference>
<dbReference type="EMBL" id="ANIY01001966">
    <property type="protein sequence ID" value="ETP44008.1"/>
    <property type="molecule type" value="Genomic_DNA"/>
</dbReference>
<gene>
    <name evidence="3" type="ORF">F442_09369</name>
</gene>
<sequence length="749" mass="83513">CAANWTYSNSSFCLAPPIGKTAAYIASLKQSDAEREAQAKRKPGSDKKKMSKKQQAELLRQEKKDKEARAMARAEAAALLRSAAKEKERARVAREEKEGAEARKQALADLKHKRAEIAVKEGSGDPLKKQKTSPHMDDVCGPDSDDNSGNTTDIGELVPGSPTRYVFFYGVYTTCMEIKYIVYLCDSVPDTPDNSSQRTCETQQVNEPPGSCFDADVTEATEDVERGGGMNSDAVFPDEAAGADVEDEDPDEAEDSDESDGGLDGAALLARQKDRAKKKQARERLEAASAKLPRNWKATVDSWATLTGEEMSVLAQDENALKKMRVDGWNFGALVADLSMYDIQHGFFSLMLYILLDESTHPVQADPYPGLSKETYGPTEAVLEKADSPLQLFFFFLPPTLWLRVASESNRYYYQHLNARVDRIYAKRVERDAEVSRDDVLLQETKRHKKIRAEEIVHCIWLLLARMLCPYKRRFADHWAMTSVGAIPKGTFGNFMSKARFGRVMQNLHFTDNTDPRSETDRAWKVRSVVDTLQDTFSRGYKVPPVLAFDEAMIPSRSRHNMTRQFMKDKPHKLGTKFFMTCCAQTAYCLRIEVYCGTDQHSDELGRESTAQLSADANSGPSAVMRNLHKVLPAQKGGVFHVVVTDTFYTSVQLALQLLSHNVYTVGTIQKNKKGFPPALVTTHATRPEGVARGSSIVAVAKCCPSLKAMLWWDRLPVYLLSTGSSTANETASPTWRTEEYHTLPISNA</sequence>
<comment type="caution">
    <text evidence="3">The sequence shown here is derived from an EMBL/GenBank/DDBJ whole genome shotgun (WGS) entry which is preliminary data.</text>
</comment>
<evidence type="ECO:0000313" key="3">
    <source>
        <dbReference type="EMBL" id="ETP44008.1"/>
    </source>
</evidence>
<organism evidence="3 4">
    <name type="scientific">Phytophthora nicotianae P10297</name>
    <dbReference type="NCBI Taxonomy" id="1317064"/>
    <lineage>
        <taxon>Eukaryota</taxon>
        <taxon>Sar</taxon>
        <taxon>Stramenopiles</taxon>
        <taxon>Oomycota</taxon>
        <taxon>Peronosporomycetes</taxon>
        <taxon>Peronosporales</taxon>
        <taxon>Peronosporaceae</taxon>
        <taxon>Phytophthora</taxon>
    </lineage>
</organism>
<accession>W2Z9R0</accession>